<evidence type="ECO:0000256" key="6">
    <source>
        <dbReference type="SAM" id="MobiDB-lite"/>
    </source>
</evidence>
<name>A0A3Q2WLL6_HAPBU</name>
<dbReference type="Proteomes" id="UP000264840">
    <property type="component" value="Unplaced"/>
</dbReference>
<dbReference type="AlphaFoldDB" id="A0A3Q2WLL6"/>
<evidence type="ECO:0000256" key="5">
    <source>
        <dbReference type="SAM" id="Coils"/>
    </source>
</evidence>
<feature type="compositionally biased region" description="Basic and acidic residues" evidence="6">
    <location>
        <begin position="522"/>
        <end position="532"/>
    </location>
</feature>
<evidence type="ECO:0000256" key="3">
    <source>
        <dbReference type="ARBA" id="ARBA00041189"/>
    </source>
</evidence>
<feature type="coiled-coil region" evidence="5">
    <location>
        <begin position="211"/>
        <end position="238"/>
    </location>
</feature>
<dbReference type="OrthoDB" id="2123794at2759"/>
<feature type="region of interest" description="Disordered" evidence="6">
    <location>
        <begin position="496"/>
        <end position="539"/>
    </location>
</feature>
<evidence type="ECO:0000259" key="7">
    <source>
        <dbReference type="Pfam" id="PF15619"/>
    </source>
</evidence>
<comment type="similarity">
    <text evidence="1">Belongs to the LCA5 family.</text>
</comment>
<reference evidence="8" key="2">
    <citation type="submission" date="2025-09" db="UniProtKB">
        <authorList>
            <consortium name="Ensembl"/>
        </authorList>
    </citation>
    <scope>IDENTIFICATION</scope>
</reference>
<dbReference type="PANTHER" id="PTHR16650:SF9">
    <property type="entry name" value="LEBERCILIN-LIKE PROTEIN"/>
    <property type="match status" value="1"/>
</dbReference>
<dbReference type="Ensembl" id="ENSHBUT00000012327.1">
    <property type="protein sequence ID" value="ENSHBUP00000022954.1"/>
    <property type="gene ID" value="ENSHBUG00000003507.1"/>
</dbReference>
<organism evidence="8 9">
    <name type="scientific">Haplochromis burtoni</name>
    <name type="common">Burton's mouthbrooder</name>
    <name type="synonym">Chromis burtoni</name>
    <dbReference type="NCBI Taxonomy" id="8153"/>
    <lineage>
        <taxon>Eukaryota</taxon>
        <taxon>Metazoa</taxon>
        <taxon>Chordata</taxon>
        <taxon>Craniata</taxon>
        <taxon>Vertebrata</taxon>
        <taxon>Euteleostomi</taxon>
        <taxon>Actinopterygii</taxon>
        <taxon>Neopterygii</taxon>
        <taxon>Teleostei</taxon>
        <taxon>Neoteleostei</taxon>
        <taxon>Acanthomorphata</taxon>
        <taxon>Ovalentaria</taxon>
        <taxon>Cichlomorphae</taxon>
        <taxon>Cichliformes</taxon>
        <taxon>Cichlidae</taxon>
        <taxon>African cichlids</taxon>
        <taxon>Pseudocrenilabrinae</taxon>
        <taxon>Haplochromini</taxon>
        <taxon>Haplochromis</taxon>
    </lineage>
</organism>
<feature type="domain" description="Lebercilin" evidence="7">
    <location>
        <begin position="102"/>
        <end position="284"/>
    </location>
</feature>
<evidence type="ECO:0000256" key="4">
    <source>
        <dbReference type="ARBA" id="ARBA00041402"/>
    </source>
</evidence>
<feature type="compositionally biased region" description="Low complexity" evidence="6">
    <location>
        <begin position="17"/>
        <end position="34"/>
    </location>
</feature>
<reference evidence="8" key="1">
    <citation type="submission" date="2025-08" db="UniProtKB">
        <authorList>
            <consortium name="Ensembl"/>
        </authorList>
    </citation>
    <scope>IDENTIFICATION</scope>
</reference>
<feature type="region of interest" description="Disordered" evidence="6">
    <location>
        <begin position="384"/>
        <end position="461"/>
    </location>
</feature>
<evidence type="ECO:0000256" key="2">
    <source>
        <dbReference type="ARBA" id="ARBA00023054"/>
    </source>
</evidence>
<dbReference type="STRING" id="8153.ENSHBUP00000022954"/>
<evidence type="ECO:0000256" key="1">
    <source>
        <dbReference type="ARBA" id="ARBA00010229"/>
    </source>
</evidence>
<dbReference type="Pfam" id="PF15619">
    <property type="entry name" value="Lebercilin"/>
    <property type="match status" value="1"/>
</dbReference>
<feature type="compositionally biased region" description="Polar residues" evidence="6">
    <location>
        <begin position="384"/>
        <end position="395"/>
    </location>
</feature>
<evidence type="ECO:0000313" key="9">
    <source>
        <dbReference type="Proteomes" id="UP000264840"/>
    </source>
</evidence>
<protein>
    <recommendedName>
        <fullName evidence="3">Lebercilin-like protein</fullName>
    </recommendedName>
    <alternativeName>
        <fullName evidence="4">Leber congenital amaurosis 5-like protein</fullName>
    </alternativeName>
</protein>
<dbReference type="GO" id="GO:0005930">
    <property type="term" value="C:axoneme"/>
    <property type="evidence" value="ECO:0007669"/>
    <property type="project" value="TreeGrafter"/>
</dbReference>
<keyword evidence="2 5" id="KW-0175">Coiled coil</keyword>
<sequence>MMQKAVAHEKQDEGMTSSSDTSIWSSPSGSYSSSDDPQYTSVCEDKADAIPSFQWQGSKRSRRLVFGNKAHGGSMQKTNPTTNCYMVSLPPIRSLETPKPSLKRIRELENKVWSLQQQLCESRAENKLLKNVQHRHMVALQHFQDSENSIAQTETKHKNEARALQHLLRETRTCRDNLARQLRSTEDKMLHTREALQHLQLLSQDHNLLEREELTLRLAKASAELEEKDKKILDMEKNFELCQASFKRQIVTEQRKMKEARKISIHLQQQVYQLTRELAYREREMGKRNIYSHRFQNGSSNRGRENKMVQTDGLGLLPIGPASLLENEYSEPVQRLEQQESSVNWGRYGPAQKFSVIKRLERKGPAHLSLKENHQDDAKISANCSDIRSSDNSPEPLNEEDCIKEKEEPEPTRALNGPESIVKHQFSDICSDESPENENNGEAPRVQEETRQTQHESTMAFTLERCLNRAAPKRKESRFPRIRSSYTFKQTTENLHCGRPAYSTEDLSPQESSEVEILSRIPELHLPDEKTDGGGAHSS</sequence>
<feature type="compositionally biased region" description="Basic and acidic residues" evidence="6">
    <location>
        <begin position="1"/>
        <end position="13"/>
    </location>
</feature>
<dbReference type="RefSeq" id="XP_005927407.1">
    <property type="nucleotide sequence ID" value="XM_005927345.3"/>
</dbReference>
<dbReference type="InterPro" id="IPR028933">
    <property type="entry name" value="Lebercilin_dom"/>
</dbReference>
<accession>A0A3Q2WLL6</accession>
<feature type="compositionally biased region" description="Basic and acidic residues" evidence="6">
    <location>
        <begin position="401"/>
        <end position="411"/>
    </location>
</feature>
<feature type="region of interest" description="Disordered" evidence="6">
    <location>
        <begin position="1"/>
        <end position="40"/>
    </location>
</feature>
<dbReference type="GO" id="GO:0042073">
    <property type="term" value="P:intraciliary transport"/>
    <property type="evidence" value="ECO:0007669"/>
    <property type="project" value="TreeGrafter"/>
</dbReference>
<feature type="compositionally biased region" description="Basic and acidic residues" evidence="6">
    <location>
        <begin position="445"/>
        <end position="454"/>
    </location>
</feature>
<proteinExistence type="inferred from homology"/>
<dbReference type="OMA" id="RENKMVQ"/>
<dbReference type="GeneTree" id="ENSGT00560000077266"/>
<dbReference type="InterPro" id="IPR026188">
    <property type="entry name" value="Lebercilin-like"/>
</dbReference>
<keyword evidence="9" id="KW-1185">Reference proteome</keyword>
<dbReference type="GeneID" id="102309518"/>
<dbReference type="PANTHER" id="PTHR16650">
    <property type="entry name" value="C21ORF13-RELATED"/>
    <property type="match status" value="1"/>
</dbReference>
<evidence type="ECO:0000313" key="8">
    <source>
        <dbReference type="Ensembl" id="ENSHBUP00000022954.1"/>
    </source>
</evidence>